<name>A0ABS9W8X1_9PROT</name>
<keyword evidence="2" id="KW-1185">Reference proteome</keyword>
<accession>A0ABS9W8X1</accession>
<comment type="caution">
    <text evidence="1">The sequence shown here is derived from an EMBL/GenBank/DDBJ whole genome shotgun (WGS) entry which is preliminary data.</text>
</comment>
<organism evidence="1 2">
    <name type="scientific">Teichococcus vastitatis</name>
    <dbReference type="NCBI Taxonomy" id="2307076"/>
    <lineage>
        <taxon>Bacteria</taxon>
        <taxon>Pseudomonadati</taxon>
        <taxon>Pseudomonadota</taxon>
        <taxon>Alphaproteobacteria</taxon>
        <taxon>Acetobacterales</taxon>
        <taxon>Roseomonadaceae</taxon>
        <taxon>Roseomonas</taxon>
    </lineage>
</organism>
<sequence>MVLALDPQDSGAATRALREHGLLLAPWPRKSAGPPCLWVANKHPRLEQAYRATAWAGGRWREDLRRLPNSFEPADSHWIGDGKARCVVIAGAHLPPAEGA</sequence>
<evidence type="ECO:0000313" key="2">
    <source>
        <dbReference type="Proteomes" id="UP001201985"/>
    </source>
</evidence>
<gene>
    <name evidence="1" type="ORF">MON41_18925</name>
</gene>
<evidence type="ECO:0000313" key="1">
    <source>
        <dbReference type="EMBL" id="MCI0755746.1"/>
    </source>
</evidence>
<proteinExistence type="predicted"/>
<protein>
    <submittedName>
        <fullName evidence="1">Uncharacterized protein</fullName>
    </submittedName>
</protein>
<reference evidence="1 2" key="1">
    <citation type="submission" date="2022-03" db="EMBL/GenBank/DDBJ databases">
        <title>Complete genome analysis of Roseomonas KG 17.1 : a prolific producer of plant growth promoters.</title>
        <authorList>
            <person name="Saadouli I."/>
            <person name="Najjari A."/>
            <person name="Mosbah A."/>
            <person name="Ouzari H.I."/>
        </authorList>
    </citation>
    <scope>NUCLEOTIDE SEQUENCE [LARGE SCALE GENOMIC DNA]</scope>
    <source>
        <strain evidence="1 2">KG17-1</strain>
    </source>
</reference>
<dbReference type="RefSeq" id="WP_241793601.1">
    <property type="nucleotide sequence ID" value="NZ_JALBUU010000052.1"/>
</dbReference>
<dbReference type="EMBL" id="JALBUU010000052">
    <property type="protein sequence ID" value="MCI0755746.1"/>
    <property type="molecule type" value="Genomic_DNA"/>
</dbReference>
<dbReference type="Proteomes" id="UP001201985">
    <property type="component" value="Unassembled WGS sequence"/>
</dbReference>